<organism evidence="2 3">
    <name type="scientific">Portunus trituberculatus</name>
    <name type="common">Swimming crab</name>
    <name type="synonym">Neptunus trituberculatus</name>
    <dbReference type="NCBI Taxonomy" id="210409"/>
    <lineage>
        <taxon>Eukaryota</taxon>
        <taxon>Metazoa</taxon>
        <taxon>Ecdysozoa</taxon>
        <taxon>Arthropoda</taxon>
        <taxon>Crustacea</taxon>
        <taxon>Multicrustacea</taxon>
        <taxon>Malacostraca</taxon>
        <taxon>Eumalacostraca</taxon>
        <taxon>Eucarida</taxon>
        <taxon>Decapoda</taxon>
        <taxon>Pleocyemata</taxon>
        <taxon>Brachyura</taxon>
        <taxon>Eubrachyura</taxon>
        <taxon>Portunoidea</taxon>
        <taxon>Portunidae</taxon>
        <taxon>Portuninae</taxon>
        <taxon>Portunus</taxon>
    </lineage>
</organism>
<evidence type="ECO:0000256" key="1">
    <source>
        <dbReference type="SAM" id="MobiDB-lite"/>
    </source>
</evidence>
<feature type="compositionally biased region" description="Gly residues" evidence="1">
    <location>
        <begin position="78"/>
        <end position="89"/>
    </location>
</feature>
<feature type="region of interest" description="Disordered" evidence="1">
    <location>
        <begin position="73"/>
        <end position="121"/>
    </location>
</feature>
<reference evidence="2 3" key="1">
    <citation type="submission" date="2019-05" db="EMBL/GenBank/DDBJ databases">
        <title>Another draft genome of Portunus trituberculatus and its Hox gene families provides insights of decapod evolution.</title>
        <authorList>
            <person name="Jeong J.-H."/>
            <person name="Song I."/>
            <person name="Kim S."/>
            <person name="Choi T."/>
            <person name="Kim D."/>
            <person name="Ryu S."/>
            <person name="Kim W."/>
        </authorList>
    </citation>
    <scope>NUCLEOTIDE SEQUENCE [LARGE SCALE GENOMIC DNA]</scope>
    <source>
        <tissue evidence="2">Muscle</tissue>
    </source>
</reference>
<evidence type="ECO:0000313" key="3">
    <source>
        <dbReference type="Proteomes" id="UP000324222"/>
    </source>
</evidence>
<keyword evidence="3" id="KW-1185">Reference proteome</keyword>
<feature type="compositionally biased region" description="Basic and acidic residues" evidence="1">
    <location>
        <begin position="104"/>
        <end position="121"/>
    </location>
</feature>
<protein>
    <submittedName>
        <fullName evidence="2">Uncharacterized protein</fullName>
    </submittedName>
</protein>
<dbReference type="Proteomes" id="UP000324222">
    <property type="component" value="Unassembled WGS sequence"/>
</dbReference>
<dbReference type="AlphaFoldDB" id="A0A5B7JBH5"/>
<feature type="region of interest" description="Disordered" evidence="1">
    <location>
        <begin position="1"/>
        <end position="39"/>
    </location>
</feature>
<name>A0A5B7JBH5_PORTR</name>
<feature type="compositionally biased region" description="Pro residues" evidence="1">
    <location>
        <begin position="1"/>
        <end position="14"/>
    </location>
</feature>
<dbReference type="EMBL" id="VSRR010101547">
    <property type="protein sequence ID" value="MPC95261.1"/>
    <property type="molecule type" value="Genomic_DNA"/>
</dbReference>
<accession>A0A5B7JBH5</accession>
<gene>
    <name evidence="2" type="ORF">E2C01_090463</name>
</gene>
<comment type="caution">
    <text evidence="2">The sequence shown here is derived from an EMBL/GenBank/DDBJ whole genome shotgun (WGS) entry which is preliminary data.</text>
</comment>
<proteinExistence type="predicted"/>
<sequence length="121" mass="13313">MENPPPPPPPPPTPQFTVIKAHHRRSQSDIQRGEREKVCTGMEIRPRTELHHFSLGCGPLFLVSGSAYISKRNSCWRRGGGGGRGGGEGGEGRGRRGGGSEAMQSDREKEKGLRVRREQKE</sequence>
<evidence type="ECO:0000313" key="2">
    <source>
        <dbReference type="EMBL" id="MPC95261.1"/>
    </source>
</evidence>